<dbReference type="InterPro" id="IPR027417">
    <property type="entry name" value="P-loop_NTPase"/>
</dbReference>
<keyword evidence="2" id="KW-0547">Nucleotide-binding</keyword>
<protein>
    <recommendedName>
        <fullName evidence="1">RNA helicase</fullName>
        <ecNumber evidence="1">3.6.4.13</ecNumber>
    </recommendedName>
</protein>
<dbReference type="GO" id="GO:0005524">
    <property type="term" value="F:ATP binding"/>
    <property type="evidence" value="ECO:0007669"/>
    <property type="project" value="UniProtKB-KW"/>
</dbReference>
<dbReference type="Gene3D" id="3.40.50.300">
    <property type="entry name" value="P-loop containing nucleotide triphosphate hydrolases"/>
    <property type="match status" value="3"/>
</dbReference>
<dbReference type="PROSITE" id="PS51194">
    <property type="entry name" value="HELICASE_CTER"/>
    <property type="match status" value="1"/>
</dbReference>
<evidence type="ECO:0000313" key="10">
    <source>
        <dbReference type="EMBL" id="RVX11730.1"/>
    </source>
</evidence>
<evidence type="ECO:0000256" key="4">
    <source>
        <dbReference type="ARBA" id="ARBA00022806"/>
    </source>
</evidence>
<feature type="region of interest" description="Disordered" evidence="7">
    <location>
        <begin position="1"/>
        <end position="33"/>
    </location>
</feature>
<evidence type="ECO:0000256" key="1">
    <source>
        <dbReference type="ARBA" id="ARBA00012552"/>
    </source>
</evidence>
<dbReference type="SMART" id="SM00490">
    <property type="entry name" value="HELICc"/>
    <property type="match status" value="1"/>
</dbReference>
<reference evidence="10 11" key="1">
    <citation type="journal article" date="2018" name="PLoS Genet.">
        <title>Population sequencing reveals clonal diversity and ancestral inbreeding in the grapevine cultivar Chardonnay.</title>
        <authorList>
            <person name="Roach M.J."/>
            <person name="Johnson D.L."/>
            <person name="Bohlmann J."/>
            <person name="van Vuuren H.J."/>
            <person name="Jones S.J."/>
            <person name="Pretorius I.S."/>
            <person name="Schmidt S.A."/>
            <person name="Borneman A.R."/>
        </authorList>
    </citation>
    <scope>NUCLEOTIDE SEQUENCE [LARGE SCALE GENOMIC DNA]</scope>
    <source>
        <strain evidence="11">cv. Chardonnay</strain>
        <tissue evidence="10">Leaf</tissue>
    </source>
</reference>
<dbReference type="CDD" id="cd18787">
    <property type="entry name" value="SF2_C_DEAD"/>
    <property type="match status" value="1"/>
</dbReference>
<dbReference type="InterPro" id="IPR014001">
    <property type="entry name" value="Helicase_ATP-bd"/>
</dbReference>
<dbReference type="Pfam" id="PF00271">
    <property type="entry name" value="Helicase_C"/>
    <property type="match status" value="1"/>
</dbReference>
<feature type="domain" description="Helicase ATP-binding" evidence="8">
    <location>
        <begin position="102"/>
        <end position="369"/>
    </location>
</feature>
<dbReference type="SMART" id="SM00487">
    <property type="entry name" value="DEXDc"/>
    <property type="match status" value="1"/>
</dbReference>
<gene>
    <name evidence="10" type="primary">Os03g0158200_2</name>
    <name evidence="10" type="ORF">CK203_009445</name>
</gene>
<dbReference type="InterPro" id="IPR001650">
    <property type="entry name" value="Helicase_C-like"/>
</dbReference>
<dbReference type="Pfam" id="PF00270">
    <property type="entry name" value="DEAD"/>
    <property type="match status" value="1"/>
</dbReference>
<dbReference type="Proteomes" id="UP000288805">
    <property type="component" value="Unassembled WGS sequence"/>
</dbReference>
<proteinExistence type="predicted"/>
<dbReference type="EC" id="3.6.4.13" evidence="1"/>
<keyword evidence="5" id="KW-0067">ATP-binding</keyword>
<evidence type="ECO:0000256" key="3">
    <source>
        <dbReference type="ARBA" id="ARBA00022801"/>
    </source>
</evidence>
<dbReference type="GO" id="GO:0003724">
    <property type="term" value="F:RNA helicase activity"/>
    <property type="evidence" value="ECO:0007669"/>
    <property type="project" value="UniProtKB-EC"/>
</dbReference>
<dbReference type="SUPFAM" id="SSF52540">
    <property type="entry name" value="P-loop containing nucleoside triphosphate hydrolases"/>
    <property type="match status" value="1"/>
</dbReference>
<name>A0A438JRZ2_VITVI</name>
<evidence type="ECO:0000256" key="2">
    <source>
        <dbReference type="ARBA" id="ARBA00022741"/>
    </source>
</evidence>
<evidence type="ECO:0000259" key="9">
    <source>
        <dbReference type="PROSITE" id="PS51194"/>
    </source>
</evidence>
<organism evidence="10 11">
    <name type="scientific">Vitis vinifera</name>
    <name type="common">Grape</name>
    <dbReference type="NCBI Taxonomy" id="29760"/>
    <lineage>
        <taxon>Eukaryota</taxon>
        <taxon>Viridiplantae</taxon>
        <taxon>Streptophyta</taxon>
        <taxon>Embryophyta</taxon>
        <taxon>Tracheophyta</taxon>
        <taxon>Spermatophyta</taxon>
        <taxon>Magnoliopsida</taxon>
        <taxon>eudicotyledons</taxon>
        <taxon>Gunneridae</taxon>
        <taxon>Pentapetalae</taxon>
        <taxon>rosids</taxon>
        <taxon>Vitales</taxon>
        <taxon>Vitaceae</taxon>
        <taxon>Viteae</taxon>
        <taxon>Vitis</taxon>
    </lineage>
</organism>
<dbReference type="InterPro" id="IPR011545">
    <property type="entry name" value="DEAD/DEAH_box_helicase_dom"/>
</dbReference>
<dbReference type="GO" id="GO:0003723">
    <property type="term" value="F:RNA binding"/>
    <property type="evidence" value="ECO:0007669"/>
    <property type="project" value="UniProtKB-KW"/>
</dbReference>
<dbReference type="GO" id="GO:0016787">
    <property type="term" value="F:hydrolase activity"/>
    <property type="evidence" value="ECO:0007669"/>
    <property type="project" value="UniProtKB-KW"/>
</dbReference>
<evidence type="ECO:0000256" key="6">
    <source>
        <dbReference type="ARBA" id="ARBA00022884"/>
    </source>
</evidence>
<evidence type="ECO:0000259" key="8">
    <source>
        <dbReference type="PROSITE" id="PS51192"/>
    </source>
</evidence>
<evidence type="ECO:0000313" key="11">
    <source>
        <dbReference type="Proteomes" id="UP000288805"/>
    </source>
</evidence>
<evidence type="ECO:0000256" key="7">
    <source>
        <dbReference type="SAM" id="MobiDB-lite"/>
    </source>
</evidence>
<evidence type="ECO:0000256" key="5">
    <source>
        <dbReference type="ARBA" id="ARBA00022840"/>
    </source>
</evidence>
<feature type="domain" description="Helicase C-terminal" evidence="9">
    <location>
        <begin position="397"/>
        <end position="552"/>
    </location>
</feature>
<keyword evidence="4 10" id="KW-0347">Helicase</keyword>
<keyword evidence="3" id="KW-0378">Hydrolase</keyword>
<dbReference type="EMBL" id="QGNW01000029">
    <property type="protein sequence ID" value="RVX11730.1"/>
    <property type="molecule type" value="Genomic_DNA"/>
</dbReference>
<dbReference type="PROSITE" id="PS51192">
    <property type="entry name" value="HELICASE_ATP_BIND_1"/>
    <property type="match status" value="1"/>
</dbReference>
<comment type="caution">
    <text evidence="10">The sequence shown here is derived from an EMBL/GenBank/DDBJ whole genome shotgun (WGS) entry which is preliminary data.</text>
</comment>
<keyword evidence="6" id="KW-0694">RNA-binding</keyword>
<dbReference type="PANTHER" id="PTHR47958">
    <property type="entry name" value="ATP-DEPENDENT RNA HELICASE DBP3"/>
    <property type="match status" value="1"/>
</dbReference>
<accession>A0A438JRZ2</accession>
<dbReference type="AlphaFoldDB" id="A0A438JRZ2"/>
<sequence>MAEDAPKPKQLWGDVEDDPPSSSSTPAVDLPVESLTIHDEAKEAESLDEPKDSSIQAAGAAERRAGWCWSDGLVLLLRAVEGIYSEMKFERPSKIQAISLPMILTPPYKNLIAQAHNGSGKTTCFVLGMLSRVDPKLQVPQALCICPTRELAIQNLEVLRKMGKHTGIESECAIPMDSANYTSISQRPPVKAQVVIGTPGTVKKWMSHRKLGISNMKILVFDEADHMLAEVGSVGIDSVDGWLVSGNYSPDKPGAYDMDINSNYIPFTEGREGTLETLPIMIYIWDFVAVGLSLHTTEQIALQLSFSLDHVGESPVIILVEDGFKDDSLRIMKAIEKSGAQCQVLLFSATFNDTVKNFVTRIVKDYNQMFVKKEELSLQSVKQYKVKCPDELSKILVIKDKIFEIGQKLGQTIIFVRTKNSAGMLHKALVDFGYEVTTIQGALRQEDRDKIIKEFKDGLTQVLISTDLLARGFDQSRVNLVVNYDLPLKYGTQAEPDYEVYLHRIGRAGRFGRKGAVFNLLCSDKDNILISKIENHFGVQIAEIPSWQNDDDFEAAMKDAGLSSPTDLLRRWSRKWPIRPDGRSLTCQCRPPPFVDQSLGRDMQPAPGVPLLPFMRRYAAMLSLFCHSGASGMVTFRANVLYGHVRGV</sequence>